<dbReference type="AlphaFoldDB" id="A0AAU7JBJ5"/>
<protein>
    <submittedName>
        <fullName evidence="2">Uncharacterized protein</fullName>
    </submittedName>
</protein>
<feature type="compositionally biased region" description="Low complexity" evidence="1">
    <location>
        <begin position="204"/>
        <end position="220"/>
    </location>
</feature>
<accession>A0AAU7JBJ5</accession>
<sequence length="351" mass="37791">MKSVIAASVAAQSSFISEEISRMKPLLSSSGIRPEKSPFAAFLATWATWSCMATSAVMSRHSSMAPRRSPFAVMTGVTRRSKVRRPIRIRVTWGWLSRSSMRSWWAAFLWNTPIDLPRMSSGSKFGKAVRKSCTCSRNSDFTDVFMKTIRCSGSTSMMLPMAHCSAAAARSASWRPASAWASAPSSPPPVAELPSCAVIRDSGPSSPRATSWAAAASTRSWKARSEPPAVGSIPPRISSHVPKAAARAAAPSDAARPSLTVCAFIAGSFRDRGELQQGHDRAALHREGADKVVMVSVDGRRGLQLGGRDVDDVGDGVRHIAVFACASPSTFTEKTVVYQRISSYSVHSWLQ</sequence>
<feature type="region of interest" description="Disordered" evidence="1">
    <location>
        <begin position="179"/>
        <end position="237"/>
    </location>
</feature>
<proteinExistence type="predicted"/>
<organism evidence="2">
    <name type="scientific">Alsobacter sp. KACC 23698</name>
    <dbReference type="NCBI Taxonomy" id="3149229"/>
    <lineage>
        <taxon>Bacteria</taxon>
        <taxon>Pseudomonadati</taxon>
        <taxon>Pseudomonadota</taxon>
        <taxon>Alphaproteobacteria</taxon>
        <taxon>Hyphomicrobiales</taxon>
        <taxon>Alsobacteraceae</taxon>
        <taxon>Alsobacter</taxon>
    </lineage>
</organism>
<evidence type="ECO:0000313" key="2">
    <source>
        <dbReference type="EMBL" id="XBO37555.1"/>
    </source>
</evidence>
<dbReference type="EMBL" id="CP157484">
    <property type="protein sequence ID" value="XBO37555.1"/>
    <property type="molecule type" value="Genomic_DNA"/>
</dbReference>
<reference evidence="2" key="1">
    <citation type="submission" date="2024-05" db="EMBL/GenBank/DDBJ databases">
        <authorList>
            <person name="Kim S."/>
            <person name="Heo J."/>
            <person name="Choi H."/>
            <person name="Choi Y."/>
            <person name="Kwon S.-W."/>
            <person name="Kim Y."/>
        </authorList>
    </citation>
    <scope>NUCLEOTIDE SEQUENCE</scope>
    <source>
        <strain evidence="2">KACC 23698</strain>
    </source>
</reference>
<name>A0AAU7JBJ5_9HYPH</name>
<gene>
    <name evidence="2" type="ORF">ABEG18_17740</name>
</gene>
<evidence type="ECO:0000256" key="1">
    <source>
        <dbReference type="SAM" id="MobiDB-lite"/>
    </source>
</evidence>
<dbReference type="RefSeq" id="WP_406854377.1">
    <property type="nucleotide sequence ID" value="NZ_CP157484.1"/>
</dbReference>